<proteinExistence type="inferred from homology"/>
<feature type="domain" description="Endoribonuclease YicC-like N-terminal" evidence="6">
    <location>
        <begin position="1"/>
        <end position="149"/>
    </location>
</feature>
<dbReference type="GO" id="GO:0016787">
    <property type="term" value="F:hydrolase activity"/>
    <property type="evidence" value="ECO:0007669"/>
    <property type="project" value="UniProtKB-KW"/>
</dbReference>
<dbReference type="Proteomes" id="UP000032232">
    <property type="component" value="Unassembled WGS sequence"/>
</dbReference>
<dbReference type="PANTHER" id="PTHR30636:SF3">
    <property type="entry name" value="UPF0701 PROTEIN YICC"/>
    <property type="match status" value="1"/>
</dbReference>
<evidence type="ECO:0000256" key="5">
    <source>
        <dbReference type="ARBA" id="ARBA00035648"/>
    </source>
</evidence>
<reference evidence="8 9" key="1">
    <citation type="submission" date="2015-02" db="EMBL/GenBank/DDBJ databases">
        <title>Genome Sequence of Jannaschia aquimarina DSM28248, a member of the Roseobacter clade.</title>
        <authorList>
            <person name="Voget S."/>
            <person name="Daniel R."/>
        </authorList>
    </citation>
    <scope>NUCLEOTIDE SEQUENCE [LARGE SCALE GENOMIC DNA]</scope>
    <source>
        <strain evidence="8 9">GSW-M26</strain>
    </source>
</reference>
<dbReference type="EMBL" id="JYFE01000014">
    <property type="protein sequence ID" value="KIT17792.1"/>
    <property type="molecule type" value="Genomic_DNA"/>
</dbReference>
<evidence type="ECO:0000259" key="7">
    <source>
        <dbReference type="Pfam" id="PF08340"/>
    </source>
</evidence>
<sequence length="288" mass="30814">MKSMTGYAALDIEGRRWELRSVNARGLDLRLRLPDLPGLEPAARKAVQAAAARGNVTLSLRVGGQGRASVALDEEMLDAALAAVARVEAAAQAEDVDLRAATAADVLALRGVWVEAPEAAPDPAVLTAELRSLVADWDADRSREGAALRTALSAHVDEIADLTDRADRTAAERTAAIAEAHRAALARLADAVPEARVPEDRVAQELTVLLTKADVAEEIDRLRAHVAAAREILTADGPVGRRLDFLTQEFNREANTLCAKANLAELTAIGLDLKLVIDRLREQVQNVE</sequence>
<keyword evidence="9" id="KW-1185">Reference proteome</keyword>
<dbReference type="STRING" id="935700.jaqu_04510"/>
<name>A0A0D1CSR2_9RHOB</name>
<keyword evidence="3" id="KW-0255">Endonuclease</keyword>
<organism evidence="8 9">
    <name type="scientific">Jannaschia aquimarina</name>
    <dbReference type="NCBI Taxonomy" id="935700"/>
    <lineage>
        <taxon>Bacteria</taxon>
        <taxon>Pseudomonadati</taxon>
        <taxon>Pseudomonadota</taxon>
        <taxon>Alphaproteobacteria</taxon>
        <taxon>Rhodobacterales</taxon>
        <taxon>Roseobacteraceae</taxon>
        <taxon>Jannaschia</taxon>
    </lineage>
</organism>
<dbReference type="PATRIC" id="fig|935700.4.peg.481"/>
<comment type="similarity">
    <text evidence="5">Belongs to the YicC/YloC family.</text>
</comment>
<dbReference type="Pfam" id="PF08340">
    <property type="entry name" value="YicC-like_C"/>
    <property type="match status" value="1"/>
</dbReference>
<dbReference type="InterPro" id="IPR013551">
    <property type="entry name" value="YicC-like_C"/>
</dbReference>
<evidence type="ECO:0000256" key="1">
    <source>
        <dbReference type="ARBA" id="ARBA00001968"/>
    </source>
</evidence>
<gene>
    <name evidence="8" type="ORF">jaqu_04510</name>
</gene>
<dbReference type="NCBIfam" id="TIGR00255">
    <property type="entry name" value="YicC/YloC family endoribonuclease"/>
    <property type="match status" value="1"/>
</dbReference>
<evidence type="ECO:0000256" key="4">
    <source>
        <dbReference type="ARBA" id="ARBA00022801"/>
    </source>
</evidence>
<evidence type="ECO:0000259" key="6">
    <source>
        <dbReference type="Pfam" id="PF03755"/>
    </source>
</evidence>
<evidence type="ECO:0000313" key="8">
    <source>
        <dbReference type="EMBL" id="KIT17792.1"/>
    </source>
</evidence>
<keyword evidence="2" id="KW-0540">Nuclease</keyword>
<evidence type="ECO:0000313" key="9">
    <source>
        <dbReference type="Proteomes" id="UP000032232"/>
    </source>
</evidence>
<accession>A0A0D1CSR2</accession>
<comment type="caution">
    <text evidence="8">The sequence shown here is derived from an EMBL/GenBank/DDBJ whole genome shotgun (WGS) entry which is preliminary data.</text>
</comment>
<protein>
    <recommendedName>
        <fullName evidence="10">YicC family protein</fullName>
    </recommendedName>
</protein>
<dbReference type="RefSeq" id="WP_236687732.1">
    <property type="nucleotide sequence ID" value="NZ_FZPF01000006.1"/>
</dbReference>
<dbReference type="Pfam" id="PF03755">
    <property type="entry name" value="YicC-like_N"/>
    <property type="match status" value="1"/>
</dbReference>
<evidence type="ECO:0000256" key="3">
    <source>
        <dbReference type="ARBA" id="ARBA00022759"/>
    </source>
</evidence>
<feature type="domain" description="Endoribonuclease YicC-like C-terminal" evidence="7">
    <location>
        <begin position="173"/>
        <end position="288"/>
    </location>
</feature>
<evidence type="ECO:0000256" key="2">
    <source>
        <dbReference type="ARBA" id="ARBA00022722"/>
    </source>
</evidence>
<dbReference type="InterPro" id="IPR005229">
    <property type="entry name" value="YicC/YloC-like"/>
</dbReference>
<dbReference type="GO" id="GO:0004521">
    <property type="term" value="F:RNA endonuclease activity"/>
    <property type="evidence" value="ECO:0007669"/>
    <property type="project" value="InterPro"/>
</dbReference>
<evidence type="ECO:0008006" key="10">
    <source>
        <dbReference type="Google" id="ProtNLM"/>
    </source>
</evidence>
<dbReference type="PANTHER" id="PTHR30636">
    <property type="entry name" value="UPF0701 PROTEIN YICC"/>
    <property type="match status" value="1"/>
</dbReference>
<dbReference type="InterPro" id="IPR013527">
    <property type="entry name" value="YicC-like_N"/>
</dbReference>
<comment type="cofactor">
    <cofactor evidence="1">
        <name>a divalent metal cation</name>
        <dbReference type="ChEBI" id="CHEBI:60240"/>
    </cofactor>
</comment>
<keyword evidence="4" id="KW-0378">Hydrolase</keyword>
<dbReference type="AlphaFoldDB" id="A0A0D1CSR2"/>